<sequence>MFGDNPLPAPTAFLTAITYTSAQSIHEASGRAIVLGSDIYYSPNCSRAPPLPTKPPPGQTVNYDRDPLESTVAEFHHPQWWSLKAGYLPFLPTSPNLYCPPFHVLFSDPIGIGRRQRRRLRMDSSHALDWNRLETALSHVFQSFQSSYSIPPMPPIIPTSLICQGPFEYPSQFTAAEKRGRGWFTLWMAMVSLGIAVAEISDGDSASDIVPLWYKTLSRHIDDQRSIDEHTMSEIRQQLGQFDPAYQRAGVFIDLKSSQVQPTVEFFVRCGIPVWYPWGTAEESLALKNPDYWLRYVPPAHLLQHARSYTIPRAVATASSDSVKPWALFFSERQRRATGPLPTKKPTLKVFHWERDSTGGWSRVQVVRRMQQETLADYGRQQKIFDDRSNEWDCCTEMGELDAEERQAADWENSDDEFILPSGARPVTPGPEMPEPIPMPHIGSVNNMRTAIPSSGPGIPNVPPCITNPCAAREDYTPEEHSPADLLRLVFGFVAPPPSFRLRLGPPSEQQIKDLASGLGFSAALESFQTFVQTEVGQYAAHFFWSICQSPWVPPPNVLFDMAPGNPQHLRHNPRLKYLRELPGSIYMFDFRGGSTVDWKIAVRTIPDILFILRLDSSLSDYEIARELLNRGMPFITLLPVPRFIINPAPVVLRRLRLSDYSFGAADYSSYCLEHDELLRNPRVARQALKRGGIIWRLAMDRATFHNVLVGPTAVTVLQHQCISFGAANSGDDTFWVDDILDPSETDALCGVYYVYTGRGSQTATKSWWPPIDLWDSIVRQSSWNNRSEDFYGGRLQELSKGNAVPLTSSQWRARIKAFAVVRRASINNMTVSSAFLKDLKVIK</sequence>
<gene>
    <name evidence="2" type="ORF">HYPSUDRAFT_203122</name>
    <name evidence="1" type="ORF">HYPSUDRAFT_203401</name>
</gene>
<evidence type="ECO:0000313" key="1">
    <source>
        <dbReference type="EMBL" id="KJA21020.1"/>
    </source>
</evidence>
<evidence type="ECO:0000313" key="3">
    <source>
        <dbReference type="Proteomes" id="UP000054270"/>
    </source>
</evidence>
<keyword evidence="3" id="KW-1185">Reference proteome</keyword>
<dbReference type="EMBL" id="KN817562">
    <property type="protein sequence ID" value="KJA21020.1"/>
    <property type="molecule type" value="Genomic_DNA"/>
</dbReference>
<dbReference type="EMBL" id="KN817560">
    <property type="protein sequence ID" value="KJA21138.1"/>
    <property type="molecule type" value="Genomic_DNA"/>
</dbReference>
<dbReference type="AlphaFoldDB" id="A0A0D2PMB0"/>
<proteinExistence type="predicted"/>
<reference evidence="1" key="1">
    <citation type="submission" date="2014-04" db="EMBL/GenBank/DDBJ databases">
        <title>Evolutionary Origins and Diversification of the Mycorrhizal Mutualists.</title>
        <authorList>
            <consortium name="DOE Joint Genome Institute"/>
            <person name="Kohler A."/>
            <person name="Kuo A."/>
            <person name="Nagy L.G."/>
            <person name="Floudas D."/>
            <person name="Copeland A."/>
            <person name="Barry K.W."/>
            <person name="Cichocki N."/>
            <person name="Veneault-Fourrey C."/>
            <person name="LaButti K."/>
            <person name="Lindquist E.A."/>
            <person name="Lipzen A."/>
            <person name="Lundell T."/>
            <person name="Morin E."/>
            <person name="Murat C."/>
            <person name="Riley R."/>
            <person name="Ohm R."/>
            <person name="Sun H."/>
            <person name="Tunlid A."/>
            <person name="Henrissat B."/>
            <person name="Grigoriev I.V."/>
            <person name="Hibbett D.S."/>
            <person name="Martin F."/>
            <person name="Consortium M.G."/>
        </authorList>
    </citation>
    <scope>NUCLEOTIDE SEQUENCE [LARGE SCALE GENOMIC DNA]</scope>
    <source>
        <strain evidence="1">FD-334 SS-4</strain>
    </source>
</reference>
<accession>A0A0D2PMB0</accession>
<dbReference type="OrthoDB" id="3270336at2759"/>
<organism evidence="1 3">
    <name type="scientific">Hypholoma sublateritium (strain FD-334 SS-4)</name>
    <dbReference type="NCBI Taxonomy" id="945553"/>
    <lineage>
        <taxon>Eukaryota</taxon>
        <taxon>Fungi</taxon>
        <taxon>Dikarya</taxon>
        <taxon>Basidiomycota</taxon>
        <taxon>Agaricomycotina</taxon>
        <taxon>Agaricomycetes</taxon>
        <taxon>Agaricomycetidae</taxon>
        <taxon>Agaricales</taxon>
        <taxon>Agaricineae</taxon>
        <taxon>Strophariaceae</taxon>
        <taxon>Hypholoma</taxon>
    </lineage>
</organism>
<dbReference type="Proteomes" id="UP000054270">
    <property type="component" value="Unassembled WGS sequence"/>
</dbReference>
<protein>
    <submittedName>
        <fullName evidence="1">Uncharacterized protein</fullName>
    </submittedName>
</protein>
<reference evidence="3" key="2">
    <citation type="submission" date="2014-04" db="EMBL/GenBank/DDBJ databases">
        <title>Evolutionary Origins and Diversification of the Mycorrhizal Mutualists.</title>
        <authorList>
            <consortium name="DOE Joint Genome Institute"/>
            <consortium name="Mycorrhizal Genomics Consortium"/>
            <person name="Kohler A."/>
            <person name="Kuo A."/>
            <person name="Nagy L.G."/>
            <person name="Floudas D."/>
            <person name="Copeland A."/>
            <person name="Barry K.W."/>
            <person name="Cichocki N."/>
            <person name="Veneault-Fourrey C."/>
            <person name="LaButti K."/>
            <person name="Lindquist E.A."/>
            <person name="Lipzen A."/>
            <person name="Lundell T."/>
            <person name="Morin E."/>
            <person name="Murat C."/>
            <person name="Riley R."/>
            <person name="Ohm R."/>
            <person name="Sun H."/>
            <person name="Tunlid A."/>
            <person name="Henrissat B."/>
            <person name="Grigoriev I.V."/>
            <person name="Hibbett D.S."/>
            <person name="Martin F."/>
        </authorList>
    </citation>
    <scope>NUCLEOTIDE SEQUENCE [LARGE SCALE GENOMIC DNA]</scope>
    <source>
        <strain evidence="3">FD-334 SS-4</strain>
    </source>
</reference>
<evidence type="ECO:0000313" key="2">
    <source>
        <dbReference type="EMBL" id="KJA21138.1"/>
    </source>
</evidence>
<name>A0A0D2PMB0_HYPSF</name>
<dbReference type="STRING" id="945553.A0A0D2PMB0"/>